<reference evidence="11" key="1">
    <citation type="submission" date="2019-06" db="EMBL/GenBank/DDBJ databases">
        <authorList>
            <person name="Zheng W."/>
        </authorList>
    </citation>
    <scope>NUCLEOTIDE SEQUENCE</scope>
    <source>
        <strain evidence="11">QDHG01</strain>
    </source>
</reference>
<keyword evidence="10" id="KW-0256">Endoplasmic reticulum</keyword>
<dbReference type="EC" id="2.1.1.100" evidence="3 10"/>
<keyword evidence="5" id="KW-0808">Transferase</keyword>
<dbReference type="Proteomes" id="UP000785679">
    <property type="component" value="Unassembled WGS sequence"/>
</dbReference>
<accession>A0A8J8P1N8</accession>
<evidence type="ECO:0000256" key="1">
    <source>
        <dbReference type="ARBA" id="ARBA00004141"/>
    </source>
</evidence>
<dbReference type="Pfam" id="PF04140">
    <property type="entry name" value="ICMT"/>
    <property type="match status" value="1"/>
</dbReference>
<comment type="catalytic activity">
    <reaction evidence="10">
        <text>[protein]-C-terminal S-[(2E,6E)-farnesyl]-L-cysteine + S-adenosyl-L-methionine = [protein]-C-terminal S-[(2E,6E)-farnesyl]-L-cysteine methyl ester + S-adenosyl-L-homocysteine</text>
        <dbReference type="Rhea" id="RHEA:21672"/>
        <dbReference type="Rhea" id="RHEA-COMP:12125"/>
        <dbReference type="Rhea" id="RHEA-COMP:12126"/>
        <dbReference type="ChEBI" id="CHEBI:57856"/>
        <dbReference type="ChEBI" id="CHEBI:59789"/>
        <dbReference type="ChEBI" id="CHEBI:90510"/>
        <dbReference type="ChEBI" id="CHEBI:90511"/>
        <dbReference type="EC" id="2.1.1.100"/>
    </reaction>
</comment>
<comment type="subcellular location">
    <subcellularLocation>
        <location evidence="10">Endoplasmic reticulum membrane</location>
        <topology evidence="10">Multi-pass membrane protein</topology>
    </subcellularLocation>
    <subcellularLocation>
        <location evidence="1">Membrane</location>
        <topology evidence="1">Multi-pass membrane protein</topology>
    </subcellularLocation>
</comment>
<dbReference type="EMBL" id="RRYP01001997">
    <property type="protein sequence ID" value="TNV85243.1"/>
    <property type="molecule type" value="Genomic_DNA"/>
</dbReference>
<dbReference type="PANTHER" id="PTHR12714:SF9">
    <property type="entry name" value="PROTEIN-S-ISOPRENYLCYSTEINE O-METHYLTRANSFERASE"/>
    <property type="match status" value="1"/>
</dbReference>
<dbReference type="InterPro" id="IPR025770">
    <property type="entry name" value="PPMT_MeTrfase"/>
</dbReference>
<organism evidence="11 12">
    <name type="scientific">Halteria grandinella</name>
    <dbReference type="NCBI Taxonomy" id="5974"/>
    <lineage>
        <taxon>Eukaryota</taxon>
        <taxon>Sar</taxon>
        <taxon>Alveolata</taxon>
        <taxon>Ciliophora</taxon>
        <taxon>Intramacronucleata</taxon>
        <taxon>Spirotrichea</taxon>
        <taxon>Stichotrichia</taxon>
        <taxon>Sporadotrichida</taxon>
        <taxon>Halteriidae</taxon>
        <taxon>Halteria</taxon>
    </lineage>
</organism>
<keyword evidence="6 10" id="KW-0949">S-adenosyl-L-methionine</keyword>
<feature type="transmembrane region" description="Helical" evidence="10">
    <location>
        <begin position="169"/>
        <end position="197"/>
    </location>
</feature>
<evidence type="ECO:0000256" key="5">
    <source>
        <dbReference type="ARBA" id="ARBA00022679"/>
    </source>
</evidence>
<comment type="caution">
    <text evidence="10">Lacks conserved residue(s) required for the propagation of feature annotation.</text>
</comment>
<keyword evidence="7 10" id="KW-0812">Transmembrane</keyword>
<dbReference type="GO" id="GO:0032259">
    <property type="term" value="P:methylation"/>
    <property type="evidence" value="ECO:0007669"/>
    <property type="project" value="UniProtKB-KW"/>
</dbReference>
<evidence type="ECO:0000256" key="4">
    <source>
        <dbReference type="ARBA" id="ARBA00022603"/>
    </source>
</evidence>
<evidence type="ECO:0000256" key="6">
    <source>
        <dbReference type="ARBA" id="ARBA00022691"/>
    </source>
</evidence>
<evidence type="ECO:0000256" key="3">
    <source>
        <dbReference type="ARBA" id="ARBA00012151"/>
    </source>
</evidence>
<dbReference type="AlphaFoldDB" id="A0A8J8P1N8"/>
<feature type="transmembrane region" description="Helical" evidence="10">
    <location>
        <begin position="72"/>
        <end position="92"/>
    </location>
</feature>
<name>A0A8J8P1N8_HALGN</name>
<proteinExistence type="inferred from homology"/>
<evidence type="ECO:0000313" key="12">
    <source>
        <dbReference type="Proteomes" id="UP000785679"/>
    </source>
</evidence>
<evidence type="ECO:0000256" key="10">
    <source>
        <dbReference type="RuleBase" id="RU362022"/>
    </source>
</evidence>
<dbReference type="Gene3D" id="1.20.120.1630">
    <property type="match status" value="1"/>
</dbReference>
<sequence length="251" mass="29530">MRFYRLEETLVSVLLGSFVSLPLLACIRPYFTLRFSCYLASLGFYHWAEYLYVGLFHYENLNFDSFLINQSIHYMGALLVSFLEGIVTQLVFPDELDIYYILENRPLIRNTLLAIGIVMTLSGHYLRVLAEMTAGRNFNHQIQTRKDEKHVLVTDGVYQISRHPSYLGWYLWAVGTQVFMLSAISTVLFIGSSWLFFNNRIPMEEKYLLRFFGDEYKEYQKKVPIRMPFIKGYSKAPKEKYDEPQILKKSQ</sequence>
<evidence type="ECO:0000256" key="8">
    <source>
        <dbReference type="ARBA" id="ARBA00022989"/>
    </source>
</evidence>
<evidence type="ECO:0000256" key="7">
    <source>
        <dbReference type="ARBA" id="ARBA00022692"/>
    </source>
</evidence>
<dbReference type="GO" id="GO:0004671">
    <property type="term" value="F:protein C-terminal S-isoprenylcysteine carboxyl O-methyltransferase activity"/>
    <property type="evidence" value="ECO:0007669"/>
    <property type="project" value="UniProtKB-EC"/>
</dbReference>
<dbReference type="GO" id="GO:0005789">
    <property type="term" value="C:endoplasmic reticulum membrane"/>
    <property type="evidence" value="ECO:0007669"/>
    <property type="project" value="UniProtKB-SubCell"/>
</dbReference>
<keyword evidence="9 10" id="KW-0472">Membrane</keyword>
<comment type="similarity">
    <text evidence="2 10">Belongs to the class VI-like SAM-binding methyltransferase superfamily. Isoprenylcysteine carboxyl methyltransferase family.</text>
</comment>
<feature type="transmembrane region" description="Helical" evidence="10">
    <location>
        <begin position="112"/>
        <end position="130"/>
    </location>
</feature>
<evidence type="ECO:0000256" key="2">
    <source>
        <dbReference type="ARBA" id="ARBA00009140"/>
    </source>
</evidence>
<dbReference type="PROSITE" id="PS51564">
    <property type="entry name" value="SAM_ICMT"/>
    <property type="match status" value="1"/>
</dbReference>
<dbReference type="PANTHER" id="PTHR12714">
    <property type="entry name" value="PROTEIN-S ISOPRENYLCYSTEINE O-METHYLTRANSFERASE"/>
    <property type="match status" value="1"/>
</dbReference>
<gene>
    <name evidence="11" type="ORF">FGO68_gene13531</name>
</gene>
<keyword evidence="8 10" id="KW-1133">Transmembrane helix</keyword>
<keyword evidence="4 10" id="KW-0489">Methyltransferase</keyword>
<dbReference type="OrthoDB" id="422086at2759"/>
<evidence type="ECO:0000313" key="11">
    <source>
        <dbReference type="EMBL" id="TNV85243.1"/>
    </source>
</evidence>
<dbReference type="InterPro" id="IPR007269">
    <property type="entry name" value="ICMT_MeTrfase"/>
</dbReference>
<comment type="caution">
    <text evidence="11">The sequence shown here is derived from an EMBL/GenBank/DDBJ whole genome shotgun (WGS) entry which is preliminary data.</text>
</comment>
<evidence type="ECO:0000256" key="9">
    <source>
        <dbReference type="ARBA" id="ARBA00023136"/>
    </source>
</evidence>
<keyword evidence="12" id="KW-1185">Reference proteome</keyword>
<protein>
    <recommendedName>
        <fullName evidence="3 10">Protein-S-isoprenylcysteine O-methyltransferase</fullName>
        <ecNumber evidence="3 10">2.1.1.100</ecNumber>
    </recommendedName>
</protein>